<dbReference type="Proteomes" id="UP000715441">
    <property type="component" value="Unassembled WGS sequence"/>
</dbReference>
<accession>A0ABX1J8E8</accession>
<keyword evidence="2" id="KW-1185">Reference proteome</keyword>
<name>A0ABX1J8E8_9PSEU</name>
<organism evidence="1 2">
    <name type="scientific">Amycolatopsis acididurans</name>
    <dbReference type="NCBI Taxonomy" id="2724524"/>
    <lineage>
        <taxon>Bacteria</taxon>
        <taxon>Bacillati</taxon>
        <taxon>Actinomycetota</taxon>
        <taxon>Actinomycetes</taxon>
        <taxon>Pseudonocardiales</taxon>
        <taxon>Pseudonocardiaceae</taxon>
        <taxon>Amycolatopsis</taxon>
    </lineage>
</organism>
<gene>
    <name evidence="1" type="ORF">HFP15_22050</name>
</gene>
<dbReference type="Gene3D" id="1.10.10.10">
    <property type="entry name" value="Winged helix-like DNA-binding domain superfamily/Winged helix DNA-binding domain"/>
    <property type="match status" value="1"/>
</dbReference>
<dbReference type="RefSeq" id="WP_168518621.1">
    <property type="nucleotide sequence ID" value="NZ_JAAXLS010000016.1"/>
</dbReference>
<evidence type="ECO:0000313" key="1">
    <source>
        <dbReference type="EMBL" id="NKQ55571.1"/>
    </source>
</evidence>
<comment type="caution">
    <text evidence="1">The sequence shown here is derived from an EMBL/GenBank/DDBJ whole genome shotgun (WGS) entry which is preliminary data.</text>
</comment>
<dbReference type="EMBL" id="JAAXLS010000016">
    <property type="protein sequence ID" value="NKQ55571.1"/>
    <property type="molecule type" value="Genomic_DNA"/>
</dbReference>
<proteinExistence type="predicted"/>
<dbReference type="InterPro" id="IPR036388">
    <property type="entry name" value="WH-like_DNA-bd_sf"/>
</dbReference>
<dbReference type="InterPro" id="IPR036390">
    <property type="entry name" value="WH_DNA-bd_sf"/>
</dbReference>
<reference evidence="1 2" key="1">
    <citation type="submission" date="2020-04" db="EMBL/GenBank/DDBJ databases">
        <title>Novel species.</title>
        <authorList>
            <person name="Teo W.F.A."/>
            <person name="Lipun K."/>
            <person name="Srisuk N."/>
            <person name="Duangmal K."/>
        </authorList>
    </citation>
    <scope>NUCLEOTIDE SEQUENCE [LARGE SCALE GENOMIC DNA]</scope>
    <source>
        <strain evidence="1 2">K13G38</strain>
    </source>
</reference>
<protein>
    <submittedName>
        <fullName evidence="1">Helix-turn-helix transcriptional regulator</fullName>
    </submittedName>
</protein>
<evidence type="ECO:0000313" key="2">
    <source>
        <dbReference type="Proteomes" id="UP000715441"/>
    </source>
</evidence>
<dbReference type="SUPFAM" id="SSF46785">
    <property type="entry name" value="Winged helix' DNA-binding domain"/>
    <property type="match status" value="1"/>
</dbReference>
<sequence length="134" mass="16173">MLKWFDAVNWQQGEWVPEIVVALWDGEKRFLDLLKEIRESDTQHRWSTRTRPLTKQSLARTLDAMQRDELVLRREDNSSAPRAVYYQISPLLREFLDQRARPAAEWIDDHQDLIERIRERRFLPDGDRRDTDDP</sequence>